<dbReference type="EMBL" id="BPLR01002280">
    <property type="protein sequence ID" value="GIX72124.1"/>
    <property type="molecule type" value="Genomic_DNA"/>
</dbReference>
<sequence length="189" mass="22040">MEEKKKKEDCMTVRVTYKRAHLLQKDVSEIDTHFDRDLINIQNGNFTFICSHRKLPKPHTNYPPHLHTASVEGSSLFPFLPIIIIIAEKEKKMGSLWKNNFMQGKKKKKRLHDRPCHIHTCSPLANEDENVCTINAFQFTCTKNEINKELFSFLWLPIRTHGKEPRIDIQKEKCSGGPETINTRTRSRA</sequence>
<evidence type="ECO:0000313" key="1">
    <source>
        <dbReference type="EMBL" id="GIX72124.1"/>
    </source>
</evidence>
<reference evidence="1 2" key="1">
    <citation type="submission" date="2021-06" db="EMBL/GenBank/DDBJ databases">
        <title>Caerostris extrusa draft genome.</title>
        <authorList>
            <person name="Kono N."/>
            <person name="Arakawa K."/>
        </authorList>
    </citation>
    <scope>NUCLEOTIDE SEQUENCE [LARGE SCALE GENOMIC DNA]</scope>
</reference>
<comment type="caution">
    <text evidence="1">The sequence shown here is derived from an EMBL/GenBank/DDBJ whole genome shotgun (WGS) entry which is preliminary data.</text>
</comment>
<proteinExistence type="predicted"/>
<keyword evidence="2" id="KW-1185">Reference proteome</keyword>
<dbReference type="Proteomes" id="UP001054945">
    <property type="component" value="Unassembled WGS sequence"/>
</dbReference>
<evidence type="ECO:0000313" key="2">
    <source>
        <dbReference type="Proteomes" id="UP001054945"/>
    </source>
</evidence>
<name>A0AAV4MJJ7_CAEEX</name>
<protein>
    <submittedName>
        <fullName evidence="1">Uncharacterized protein</fullName>
    </submittedName>
</protein>
<organism evidence="1 2">
    <name type="scientific">Caerostris extrusa</name>
    <name type="common">Bark spider</name>
    <name type="synonym">Caerostris bankana</name>
    <dbReference type="NCBI Taxonomy" id="172846"/>
    <lineage>
        <taxon>Eukaryota</taxon>
        <taxon>Metazoa</taxon>
        <taxon>Ecdysozoa</taxon>
        <taxon>Arthropoda</taxon>
        <taxon>Chelicerata</taxon>
        <taxon>Arachnida</taxon>
        <taxon>Araneae</taxon>
        <taxon>Araneomorphae</taxon>
        <taxon>Entelegynae</taxon>
        <taxon>Araneoidea</taxon>
        <taxon>Araneidae</taxon>
        <taxon>Caerostris</taxon>
    </lineage>
</organism>
<gene>
    <name evidence="1" type="ORF">CEXT_785641</name>
</gene>
<dbReference type="AlphaFoldDB" id="A0AAV4MJJ7"/>
<accession>A0AAV4MJJ7</accession>